<proteinExistence type="predicted"/>
<dbReference type="EMBL" id="CP157940">
    <property type="protein sequence ID" value="XBS52314.1"/>
    <property type="molecule type" value="Genomic_DNA"/>
</dbReference>
<gene>
    <name evidence="1" type="ORF">ABFV83_10710</name>
</gene>
<dbReference type="RefSeq" id="WP_349943748.1">
    <property type="nucleotide sequence ID" value="NZ_CP157940.1"/>
</dbReference>
<organism evidence="1">
    <name type="scientific">Lacrimispora sp. BS-2</name>
    <dbReference type="NCBI Taxonomy" id="3151850"/>
    <lineage>
        <taxon>Bacteria</taxon>
        <taxon>Bacillati</taxon>
        <taxon>Bacillota</taxon>
        <taxon>Clostridia</taxon>
        <taxon>Lachnospirales</taxon>
        <taxon>Lachnospiraceae</taxon>
        <taxon>Lacrimispora</taxon>
    </lineage>
</organism>
<sequence>MIDNSELPIGFTMELAQHSDILTRFAGLTEHERDRIVDGARTIESRVEMRNYVESMFQEPKSSFF</sequence>
<protein>
    <submittedName>
        <fullName evidence="1">Uncharacterized protein</fullName>
    </submittedName>
</protein>
<reference evidence="1" key="1">
    <citation type="submission" date="2024-06" db="EMBL/GenBank/DDBJ databases">
        <title>Lacrimispora cavernae sp. nov., a novel anaerobe isolated from bat guano pile inside a cave.</title>
        <authorList>
            <person name="Miller S.L."/>
            <person name="Lu N."/>
            <person name="King J."/>
            <person name="Sankaranarayanan K."/>
            <person name="Lawson P.A."/>
        </authorList>
    </citation>
    <scope>NUCLEOTIDE SEQUENCE</scope>
    <source>
        <strain evidence="1">BS-2</strain>
    </source>
</reference>
<evidence type="ECO:0000313" key="1">
    <source>
        <dbReference type="EMBL" id="XBS52314.1"/>
    </source>
</evidence>
<accession>A0AAU7PJ09</accession>
<name>A0AAU7PJ09_9FIRM</name>
<dbReference type="AlphaFoldDB" id="A0AAU7PJ09"/>